<evidence type="ECO:0000313" key="5">
    <source>
        <dbReference type="Proteomes" id="UP000505377"/>
    </source>
</evidence>
<dbReference type="InterPro" id="IPR036737">
    <property type="entry name" value="OmpA-like_sf"/>
</dbReference>
<keyword evidence="2" id="KW-0732">Signal</keyword>
<evidence type="ECO:0000313" key="4">
    <source>
        <dbReference type="EMBL" id="QJY46376.1"/>
    </source>
</evidence>
<evidence type="ECO:0000259" key="3">
    <source>
        <dbReference type="PROSITE" id="PS51123"/>
    </source>
</evidence>
<dbReference type="InterPro" id="IPR006665">
    <property type="entry name" value="OmpA-like"/>
</dbReference>
<dbReference type="Proteomes" id="UP000505377">
    <property type="component" value="Chromosome"/>
</dbReference>
<feature type="signal peptide" evidence="2">
    <location>
        <begin position="1"/>
        <end position="23"/>
    </location>
</feature>
<dbReference type="KEGG" id="pbro:HOP40_11650"/>
<reference evidence="4 5" key="1">
    <citation type="submission" date="2020-05" db="EMBL/GenBank/DDBJ databases">
        <authorList>
            <person name="Mo P."/>
        </authorList>
    </citation>
    <scope>NUCLEOTIDE SEQUENCE [LARGE SCALE GENOMIC DNA]</scope>
    <source>
        <strain evidence="4 5">Gen01</strain>
    </source>
</reference>
<dbReference type="Gene3D" id="3.30.1330.60">
    <property type="entry name" value="OmpA-like domain"/>
    <property type="match status" value="1"/>
</dbReference>
<accession>A0A6M6JFP3</accession>
<dbReference type="PANTHER" id="PTHR30329">
    <property type="entry name" value="STATOR ELEMENT OF FLAGELLAR MOTOR COMPLEX"/>
    <property type="match status" value="1"/>
</dbReference>
<organism evidence="4 5">
    <name type="scientific">Pseudonocardia broussonetiae</name>
    <dbReference type="NCBI Taxonomy" id="2736640"/>
    <lineage>
        <taxon>Bacteria</taxon>
        <taxon>Bacillati</taxon>
        <taxon>Actinomycetota</taxon>
        <taxon>Actinomycetes</taxon>
        <taxon>Pseudonocardiales</taxon>
        <taxon>Pseudonocardiaceae</taxon>
        <taxon>Pseudonocardia</taxon>
    </lineage>
</organism>
<dbReference type="EMBL" id="CP053564">
    <property type="protein sequence ID" value="QJY46376.1"/>
    <property type="molecule type" value="Genomic_DNA"/>
</dbReference>
<dbReference type="Pfam" id="PF00691">
    <property type="entry name" value="OmpA"/>
    <property type="match status" value="1"/>
</dbReference>
<dbReference type="SUPFAM" id="SSF103088">
    <property type="entry name" value="OmpA-like"/>
    <property type="match status" value="1"/>
</dbReference>
<dbReference type="GO" id="GO:0016020">
    <property type="term" value="C:membrane"/>
    <property type="evidence" value="ECO:0007669"/>
    <property type="project" value="UniProtKB-UniRule"/>
</dbReference>
<sequence length="191" mass="18731">MSSLRTARLQWCAAFLAVPTLLAGIAAARAEPDAAVPVAAPSTAEAASLPTTVVAAAPVTAAEGVVQVPTAPAPTAEEAPVADRVAALVAASPVTFPPNSAELPGESAETVRAVAAVLAPSDAAVLLAGHIADTPGSPEGARGLSERRAVAVAQALVAGGVDPARITTVGLGATAPLDSLAASRRVEFEIR</sequence>
<dbReference type="PROSITE" id="PS51123">
    <property type="entry name" value="OMPA_2"/>
    <property type="match status" value="1"/>
</dbReference>
<dbReference type="RefSeq" id="WP_172157579.1">
    <property type="nucleotide sequence ID" value="NZ_CP053564.1"/>
</dbReference>
<feature type="domain" description="OmpA-like" evidence="3">
    <location>
        <begin position="83"/>
        <end position="191"/>
    </location>
</feature>
<name>A0A6M6JFP3_9PSEU</name>
<evidence type="ECO:0000256" key="1">
    <source>
        <dbReference type="PROSITE-ProRule" id="PRU00473"/>
    </source>
</evidence>
<keyword evidence="5" id="KW-1185">Reference proteome</keyword>
<dbReference type="InterPro" id="IPR050330">
    <property type="entry name" value="Bact_OuterMem_StrucFunc"/>
</dbReference>
<gene>
    <name evidence="4" type="ORF">HOP40_11650</name>
</gene>
<protein>
    <submittedName>
        <fullName evidence="4">OmpA family protein</fullName>
    </submittedName>
</protein>
<proteinExistence type="predicted"/>
<dbReference type="AlphaFoldDB" id="A0A6M6JFP3"/>
<dbReference type="CDD" id="cd07185">
    <property type="entry name" value="OmpA_C-like"/>
    <property type="match status" value="1"/>
</dbReference>
<dbReference type="PANTHER" id="PTHR30329:SF21">
    <property type="entry name" value="LIPOPROTEIN YIAD-RELATED"/>
    <property type="match status" value="1"/>
</dbReference>
<evidence type="ECO:0000256" key="2">
    <source>
        <dbReference type="SAM" id="SignalP"/>
    </source>
</evidence>
<feature type="chain" id="PRO_5039444639" evidence="2">
    <location>
        <begin position="24"/>
        <end position="191"/>
    </location>
</feature>
<keyword evidence="1" id="KW-0472">Membrane</keyword>